<evidence type="ECO:0000256" key="2">
    <source>
        <dbReference type="ARBA" id="ARBA00012438"/>
    </source>
</evidence>
<dbReference type="GO" id="GO:0003676">
    <property type="term" value="F:nucleic acid binding"/>
    <property type="evidence" value="ECO:0007669"/>
    <property type="project" value="InterPro"/>
</dbReference>
<evidence type="ECO:0000256" key="3">
    <source>
        <dbReference type="ARBA" id="ARBA00022553"/>
    </source>
</evidence>
<evidence type="ECO:0000259" key="8">
    <source>
        <dbReference type="PROSITE" id="PS50110"/>
    </source>
</evidence>
<dbReference type="GO" id="GO:0000155">
    <property type="term" value="F:phosphorelay sensor kinase activity"/>
    <property type="evidence" value="ECO:0007669"/>
    <property type="project" value="TreeGrafter"/>
</dbReference>
<reference evidence="10 11" key="1">
    <citation type="submission" date="2017-11" db="EMBL/GenBank/DDBJ databases">
        <title>Evolution of Phototrophy in the Chloroflexi Phylum Driven by Horizontal Gene Transfer.</title>
        <authorList>
            <person name="Ward L.M."/>
            <person name="Hemp J."/>
            <person name="Shih P.M."/>
            <person name="Mcglynn S.E."/>
            <person name="Fischer W."/>
        </authorList>
    </citation>
    <scope>NUCLEOTIDE SEQUENCE [LARGE SCALE GENOMIC DNA]</scope>
    <source>
        <strain evidence="10">JP3_7</strain>
    </source>
</reference>
<dbReference type="CDD" id="cd00164">
    <property type="entry name" value="S1_like"/>
    <property type="match status" value="2"/>
</dbReference>
<evidence type="ECO:0000256" key="4">
    <source>
        <dbReference type="ARBA" id="ARBA00022777"/>
    </source>
</evidence>
<feature type="domain" description="Histidine kinase" evidence="7">
    <location>
        <begin position="508"/>
        <end position="745"/>
    </location>
</feature>
<dbReference type="Gene3D" id="3.30.565.10">
    <property type="entry name" value="Histidine kinase-like ATPase, C-terminal domain"/>
    <property type="match status" value="1"/>
</dbReference>
<dbReference type="SMART" id="SM00316">
    <property type="entry name" value="S1"/>
    <property type="match status" value="2"/>
</dbReference>
<dbReference type="InterPro" id="IPR012340">
    <property type="entry name" value="NA-bd_OB-fold"/>
</dbReference>
<keyword evidence="3 6" id="KW-0597">Phosphoprotein</keyword>
<dbReference type="SMART" id="SM00387">
    <property type="entry name" value="HATPase_c"/>
    <property type="match status" value="1"/>
</dbReference>
<sequence length="745" mass="82567">MSNAPALTALFTCEVIRIMPFGLLVKLEDGRTAVIRERELGWTAEERRNWRQTYRPGVKVQAVMLDERGGESPELSIRLAHADPWLTLTDWLHPGQLVEGVVTAVQPYGVFVELQPGVTGLLHQSNLPAWCKRPIGDAFWPGDAVKVVVQQIDLHQRRIALTMRDIRAVRWTDDARQNGKPTAESLAAPKQAVRLPLGLAVLPRTYAVLIVDNDGEYRDRWVQWLRGAGQYAVGVATAEEGLGRVAAGEPFDMVIMDVHLPGMSGPEALARILDNAPEARGVLTSGDWSCLHEEANPALRQLMVRGVRVLPKPFGAEDLLEVLMSLSATGPAEQASAHELQAPASAYAEPQRLLAQAVLRAQRLTRASLAVLFKLDASARKVEIELPRNDEQLAAEATLNLIHSPVRDVAEDREFCFIEDVEAAAGKARYLLPLLRFQACLGAPVLTDAAQRYALFFFYDRPTAFDEVRRELARAGALAVGAALERREVVARIVTVQRDILLGQLNRGLVHEMNNRIPMTSDAVQSLKRQLDEIERALATSPASAHDLVQRVRSMLANAAQSIASLSHMNELFRRFTAQSSIRTVRVEQEAQEAAQMLRDEAERAGVDVEVEMPERMVIVRANPIYLQHVLLNVMMNAVQQIALLRPKKEHRQGHVGRVRVRVEERQRRAGPVAIVSVEDDGPGIHRQHVQRIFDLGFTTRSDGGSGLGLYVARHLVEAMHGRVYVAESAMLWGTRMVVELPGGV</sequence>
<dbReference type="InterPro" id="IPR001789">
    <property type="entry name" value="Sig_transdc_resp-reg_receiver"/>
</dbReference>
<dbReference type="PROSITE" id="PS50126">
    <property type="entry name" value="S1"/>
    <property type="match status" value="1"/>
</dbReference>
<dbReference type="AlphaFoldDB" id="A0A2M8QDR7"/>
<gene>
    <name evidence="10" type="ORF">CUN48_06025</name>
</gene>
<evidence type="ECO:0000313" key="11">
    <source>
        <dbReference type="Proteomes" id="UP000230790"/>
    </source>
</evidence>
<dbReference type="SUPFAM" id="SSF52172">
    <property type="entry name" value="CheY-like"/>
    <property type="match status" value="1"/>
</dbReference>
<dbReference type="InterPro" id="IPR036890">
    <property type="entry name" value="HATPase_C_sf"/>
</dbReference>
<dbReference type="SMART" id="SM00448">
    <property type="entry name" value="REC"/>
    <property type="match status" value="1"/>
</dbReference>
<dbReference type="Proteomes" id="UP000230790">
    <property type="component" value="Unassembled WGS sequence"/>
</dbReference>
<evidence type="ECO:0000256" key="5">
    <source>
        <dbReference type="ARBA" id="ARBA00023012"/>
    </source>
</evidence>
<dbReference type="PRINTS" id="PR00344">
    <property type="entry name" value="BCTRLSENSOR"/>
</dbReference>
<dbReference type="Pfam" id="PF00072">
    <property type="entry name" value="Response_reg"/>
    <property type="match status" value="1"/>
</dbReference>
<keyword evidence="5" id="KW-0902">Two-component regulatory system</keyword>
<dbReference type="InterPro" id="IPR003029">
    <property type="entry name" value="S1_domain"/>
</dbReference>
<evidence type="ECO:0000259" key="9">
    <source>
        <dbReference type="PROSITE" id="PS50126"/>
    </source>
</evidence>
<feature type="domain" description="S1 motif" evidence="9">
    <location>
        <begin position="95"/>
        <end position="164"/>
    </location>
</feature>
<organism evidence="10 11">
    <name type="scientific">Candidatus Thermofonsia Clade 3 bacterium</name>
    <dbReference type="NCBI Taxonomy" id="2364212"/>
    <lineage>
        <taxon>Bacteria</taxon>
        <taxon>Bacillati</taxon>
        <taxon>Chloroflexota</taxon>
        <taxon>Candidatus Thermofontia</taxon>
        <taxon>Candidatus Thermofonsia Clade 3</taxon>
    </lineage>
</organism>
<evidence type="ECO:0000256" key="1">
    <source>
        <dbReference type="ARBA" id="ARBA00000085"/>
    </source>
</evidence>
<proteinExistence type="predicted"/>
<dbReference type="Gene3D" id="2.40.50.140">
    <property type="entry name" value="Nucleic acid-binding proteins"/>
    <property type="match status" value="2"/>
</dbReference>
<keyword evidence="4" id="KW-0808">Transferase</keyword>
<dbReference type="InterPro" id="IPR003594">
    <property type="entry name" value="HATPase_dom"/>
</dbReference>
<dbReference type="CDD" id="cd00156">
    <property type="entry name" value="REC"/>
    <property type="match status" value="1"/>
</dbReference>
<dbReference type="PANTHER" id="PTHR43547">
    <property type="entry name" value="TWO-COMPONENT HISTIDINE KINASE"/>
    <property type="match status" value="1"/>
</dbReference>
<dbReference type="SUPFAM" id="SSF50249">
    <property type="entry name" value="Nucleic acid-binding proteins"/>
    <property type="match status" value="2"/>
</dbReference>
<dbReference type="InterPro" id="IPR005467">
    <property type="entry name" value="His_kinase_dom"/>
</dbReference>
<feature type="domain" description="Response regulatory" evidence="8">
    <location>
        <begin position="207"/>
        <end position="327"/>
    </location>
</feature>
<dbReference type="PANTHER" id="PTHR43547:SF2">
    <property type="entry name" value="HYBRID SIGNAL TRANSDUCTION HISTIDINE KINASE C"/>
    <property type="match status" value="1"/>
</dbReference>
<dbReference type="Gene3D" id="3.40.50.2300">
    <property type="match status" value="1"/>
</dbReference>
<dbReference type="PROSITE" id="PS50110">
    <property type="entry name" value="RESPONSE_REGULATORY"/>
    <property type="match status" value="1"/>
</dbReference>
<evidence type="ECO:0000313" key="10">
    <source>
        <dbReference type="EMBL" id="PJF47953.1"/>
    </source>
</evidence>
<protein>
    <recommendedName>
        <fullName evidence="2">histidine kinase</fullName>
        <ecNumber evidence="2">2.7.13.3</ecNumber>
    </recommendedName>
</protein>
<dbReference type="Pfam" id="PF02518">
    <property type="entry name" value="HATPase_c"/>
    <property type="match status" value="1"/>
</dbReference>
<dbReference type="SUPFAM" id="SSF55781">
    <property type="entry name" value="GAF domain-like"/>
    <property type="match status" value="1"/>
</dbReference>
<dbReference type="EMBL" id="PGTN01000029">
    <property type="protein sequence ID" value="PJF47953.1"/>
    <property type="molecule type" value="Genomic_DNA"/>
</dbReference>
<name>A0A2M8QDR7_9CHLR</name>
<dbReference type="EC" id="2.7.13.3" evidence="2"/>
<dbReference type="InterPro" id="IPR029016">
    <property type="entry name" value="GAF-like_dom_sf"/>
</dbReference>
<comment type="caution">
    <text evidence="10">The sequence shown here is derived from an EMBL/GenBank/DDBJ whole genome shotgun (WGS) entry which is preliminary data.</text>
</comment>
<accession>A0A2M8QDR7</accession>
<dbReference type="PROSITE" id="PS50109">
    <property type="entry name" value="HIS_KIN"/>
    <property type="match status" value="1"/>
</dbReference>
<feature type="modified residue" description="4-aspartylphosphate" evidence="6">
    <location>
        <position position="257"/>
    </location>
</feature>
<keyword evidence="4" id="KW-0418">Kinase</keyword>
<comment type="catalytic activity">
    <reaction evidence="1">
        <text>ATP + protein L-histidine = ADP + protein N-phospho-L-histidine.</text>
        <dbReference type="EC" id="2.7.13.3"/>
    </reaction>
</comment>
<dbReference type="Pfam" id="PF00575">
    <property type="entry name" value="S1"/>
    <property type="match status" value="1"/>
</dbReference>
<dbReference type="InterPro" id="IPR011006">
    <property type="entry name" value="CheY-like_superfamily"/>
</dbReference>
<evidence type="ECO:0000256" key="6">
    <source>
        <dbReference type="PROSITE-ProRule" id="PRU00169"/>
    </source>
</evidence>
<dbReference type="SUPFAM" id="SSF55874">
    <property type="entry name" value="ATPase domain of HSP90 chaperone/DNA topoisomerase II/histidine kinase"/>
    <property type="match status" value="1"/>
</dbReference>
<dbReference type="Gene3D" id="3.30.450.40">
    <property type="match status" value="1"/>
</dbReference>
<dbReference type="InterPro" id="IPR004358">
    <property type="entry name" value="Sig_transdc_His_kin-like_C"/>
</dbReference>
<evidence type="ECO:0000259" key="7">
    <source>
        <dbReference type="PROSITE" id="PS50109"/>
    </source>
</evidence>